<dbReference type="EMBL" id="LO017727">
    <property type="protein sequence ID" value="CRH04248.1"/>
    <property type="molecule type" value="Genomic_DNA"/>
</dbReference>
<gene>
    <name evidence="1" type="ORF">MAGMO_0032</name>
</gene>
<evidence type="ECO:0000313" key="1">
    <source>
        <dbReference type="EMBL" id="CRH04248.1"/>
    </source>
</evidence>
<reference evidence="1" key="1">
    <citation type="submission" date="2015-04" db="EMBL/GenBank/DDBJ databases">
        <authorList>
            <person name="Syromyatnikov M.Y."/>
            <person name="Popov V.N."/>
        </authorList>
    </citation>
    <scope>NUCLEOTIDE SEQUENCE</scope>
    <source>
        <strain evidence="1">MO-1</strain>
    </source>
</reference>
<protein>
    <submittedName>
        <fullName evidence="1">Uncharacterized protein</fullName>
    </submittedName>
</protein>
<dbReference type="AlphaFoldDB" id="A0A1S7LCN4"/>
<proteinExistence type="predicted"/>
<sequence length="80" mass="9179">MKGEDEEYDYEDDDWGIELPMEEIAEAFEITELELEVALESGRAEVAQQPQHVIINGEMHETIKLLITYNNITVSINVEP</sequence>
<name>A0A1S7LCN4_MAGMO</name>
<accession>A0A1S7LCN4</accession>
<organism evidence="1">
    <name type="scientific">Magnetococcus massalia (strain MO-1)</name>
    <dbReference type="NCBI Taxonomy" id="451514"/>
    <lineage>
        <taxon>Bacteria</taxon>
        <taxon>Pseudomonadati</taxon>
        <taxon>Pseudomonadota</taxon>
        <taxon>Magnetococcia</taxon>
        <taxon>Magnetococcales</taxon>
        <taxon>Magnetococcaceae</taxon>
        <taxon>Magnetococcus</taxon>
    </lineage>
</organism>